<dbReference type="CDD" id="cd15904">
    <property type="entry name" value="TSPO_MBR"/>
    <property type="match status" value="1"/>
</dbReference>
<evidence type="ECO:0000256" key="2">
    <source>
        <dbReference type="ARBA" id="ARBA00007524"/>
    </source>
</evidence>
<evidence type="ECO:0000256" key="1">
    <source>
        <dbReference type="ARBA" id="ARBA00004141"/>
    </source>
</evidence>
<organism evidence="7 8">
    <name type="scientific">Natronospira elongata</name>
    <dbReference type="NCBI Taxonomy" id="3110268"/>
    <lineage>
        <taxon>Bacteria</taxon>
        <taxon>Pseudomonadati</taxon>
        <taxon>Pseudomonadota</taxon>
        <taxon>Gammaproteobacteria</taxon>
        <taxon>Natronospirales</taxon>
        <taxon>Natronospiraceae</taxon>
        <taxon>Natronospira</taxon>
    </lineage>
</organism>
<evidence type="ECO:0000256" key="3">
    <source>
        <dbReference type="ARBA" id="ARBA00022692"/>
    </source>
</evidence>
<dbReference type="EMBL" id="JAYGII010000006">
    <property type="protein sequence ID" value="MEA5445161.1"/>
    <property type="molecule type" value="Genomic_DNA"/>
</dbReference>
<gene>
    <name evidence="7" type="ORF">VCB98_04910</name>
</gene>
<evidence type="ECO:0000256" key="6">
    <source>
        <dbReference type="SAM" id="Phobius"/>
    </source>
</evidence>
<dbReference type="AlphaFoldDB" id="A0AAP6JEL7"/>
<feature type="transmembrane region" description="Helical" evidence="6">
    <location>
        <begin position="46"/>
        <end position="67"/>
    </location>
</feature>
<comment type="caution">
    <text evidence="7">The sequence shown here is derived from an EMBL/GenBank/DDBJ whole genome shotgun (WGS) entry which is preliminary data.</text>
</comment>
<dbReference type="Pfam" id="PF03073">
    <property type="entry name" value="TspO_MBR"/>
    <property type="match status" value="1"/>
</dbReference>
<feature type="transmembrane region" description="Helical" evidence="6">
    <location>
        <begin position="105"/>
        <end position="124"/>
    </location>
</feature>
<protein>
    <submittedName>
        <fullName evidence="7">TspO/MBR family protein</fullName>
    </submittedName>
</protein>
<dbReference type="InterPro" id="IPR004307">
    <property type="entry name" value="TspO_MBR"/>
</dbReference>
<evidence type="ECO:0000256" key="4">
    <source>
        <dbReference type="ARBA" id="ARBA00022989"/>
    </source>
</evidence>
<feature type="transmembrane region" description="Helical" evidence="6">
    <location>
        <begin position="131"/>
        <end position="154"/>
    </location>
</feature>
<dbReference type="GO" id="GO:0016020">
    <property type="term" value="C:membrane"/>
    <property type="evidence" value="ECO:0007669"/>
    <property type="project" value="UniProtKB-SubCell"/>
</dbReference>
<feature type="transmembrane region" description="Helical" evidence="6">
    <location>
        <begin position="79"/>
        <end position="99"/>
    </location>
</feature>
<keyword evidence="3 6" id="KW-0812">Transmembrane</keyword>
<dbReference type="GO" id="GO:0033013">
    <property type="term" value="P:tetrapyrrole metabolic process"/>
    <property type="evidence" value="ECO:0007669"/>
    <property type="project" value="UniProtKB-ARBA"/>
</dbReference>
<dbReference type="Gene3D" id="1.20.1260.100">
    <property type="entry name" value="TspO/MBR protein"/>
    <property type="match status" value="1"/>
</dbReference>
<dbReference type="InterPro" id="IPR038330">
    <property type="entry name" value="TspO/MBR-related_sf"/>
</dbReference>
<evidence type="ECO:0000256" key="5">
    <source>
        <dbReference type="ARBA" id="ARBA00023136"/>
    </source>
</evidence>
<keyword evidence="5 6" id="KW-0472">Membrane</keyword>
<dbReference type="FunFam" id="1.20.1260.100:FF:000001">
    <property type="entry name" value="translocator protein 2"/>
    <property type="match status" value="1"/>
</dbReference>
<proteinExistence type="inferred from homology"/>
<sequence length="155" mass="17498">MTSIKGLAGLLGWLLLCFAAAAFGGLFPPGEWYAALQKPAWNPPGWVFGPVWTLLYTMMAVAAWRVWWRRGFAAARLALGVFIFQLVLNALWSAIFFGLQMPGVAFGHILLLLAAISLTIMLFHREDRLSIWLLLPYWLWVAFASVLNFTLWILN</sequence>
<dbReference type="Proteomes" id="UP001302316">
    <property type="component" value="Unassembled WGS sequence"/>
</dbReference>
<accession>A0AAP6JEL7</accession>
<comment type="subcellular location">
    <subcellularLocation>
        <location evidence="1">Membrane</location>
        <topology evidence="1">Multi-pass membrane protein</topology>
    </subcellularLocation>
</comment>
<keyword evidence="4 6" id="KW-1133">Transmembrane helix</keyword>
<dbReference type="PIRSF" id="PIRSF005859">
    <property type="entry name" value="PBR"/>
    <property type="match status" value="1"/>
</dbReference>
<comment type="similarity">
    <text evidence="2">Belongs to the TspO/BZRP family.</text>
</comment>
<evidence type="ECO:0000313" key="7">
    <source>
        <dbReference type="EMBL" id="MEA5445161.1"/>
    </source>
</evidence>
<dbReference type="RefSeq" id="WP_346050790.1">
    <property type="nucleotide sequence ID" value="NZ_JAYGII010000006.1"/>
</dbReference>
<keyword evidence="8" id="KW-1185">Reference proteome</keyword>
<reference evidence="7 8" key="1">
    <citation type="submission" date="2023-12" db="EMBL/GenBank/DDBJ databases">
        <title>Whole-genome sequencing of halo(alkali)philic microorganisms from hypersaline lakes.</title>
        <authorList>
            <person name="Sorokin D.Y."/>
            <person name="Merkel A.Y."/>
            <person name="Messina E."/>
            <person name="Yakimov M."/>
        </authorList>
    </citation>
    <scope>NUCLEOTIDE SEQUENCE [LARGE SCALE GENOMIC DNA]</scope>
    <source>
        <strain evidence="7 8">AB-CW1</strain>
    </source>
</reference>
<dbReference type="PANTHER" id="PTHR10057">
    <property type="entry name" value="PERIPHERAL-TYPE BENZODIAZEPINE RECEPTOR"/>
    <property type="match status" value="1"/>
</dbReference>
<dbReference type="PANTHER" id="PTHR10057:SF0">
    <property type="entry name" value="TRANSLOCATOR PROTEIN"/>
    <property type="match status" value="1"/>
</dbReference>
<name>A0AAP6JEL7_9GAMM</name>
<evidence type="ECO:0000313" key="8">
    <source>
        <dbReference type="Proteomes" id="UP001302316"/>
    </source>
</evidence>